<dbReference type="PANTHER" id="PTHR10261">
    <property type="entry name" value="COATOMER SUBUNIT GAMMA"/>
    <property type="match status" value="1"/>
</dbReference>
<keyword evidence="4" id="KW-1185">Reference proteome</keyword>
<reference evidence="3 4" key="1">
    <citation type="submission" date="2023-05" db="EMBL/GenBank/DDBJ databases">
        <title>B98-5 Cell Line De Novo Hybrid Assembly: An Optical Mapping Approach.</title>
        <authorList>
            <person name="Kananen K."/>
            <person name="Auerbach J.A."/>
            <person name="Kautto E."/>
            <person name="Blachly J.S."/>
        </authorList>
    </citation>
    <scope>NUCLEOTIDE SEQUENCE [LARGE SCALE GENOMIC DNA]</scope>
    <source>
        <strain evidence="3">B95-8</strain>
        <tissue evidence="3">Cell line</tissue>
    </source>
</reference>
<evidence type="ECO:0000313" key="4">
    <source>
        <dbReference type="Proteomes" id="UP001266305"/>
    </source>
</evidence>
<name>A0ABQ9TWZ9_SAGOE</name>
<dbReference type="InterPro" id="IPR013040">
    <property type="entry name" value="Coatomer_gsu_app_Ig-like_dom"/>
</dbReference>
<dbReference type="InterPro" id="IPR009028">
    <property type="entry name" value="Coatomer/calthrin_app_sub_C"/>
</dbReference>
<dbReference type="PANTHER" id="PTHR10261:SF3">
    <property type="entry name" value="COATOMER SUBUNIT GAMMA-1"/>
    <property type="match status" value="1"/>
</dbReference>
<gene>
    <name evidence="3" type="primary">COPG1_3</name>
    <name evidence="3" type="ORF">P7K49_031988</name>
</gene>
<proteinExistence type="predicted"/>
<sequence length="175" mass="19226">MSLAAPNTFIGHMVFQCDCTNTLNDQTPENVTVWMEPTEAYEMPAQSLPFNPPGTCYTLVALANGDPTAVACTFICMMKFTVKDSDHIQKVMKLNLKAAWDEAGDEFGKEEMFALSTIETLGEAVDNIVKFLGVHPCARSDKVLDDKNTTCCSWLVCSGVVVTSRCALSCCFWTQ</sequence>
<dbReference type="Pfam" id="PF08752">
    <property type="entry name" value="COP-gamma_platf"/>
    <property type="match status" value="1"/>
</dbReference>
<comment type="subcellular location">
    <subcellularLocation>
        <location evidence="1">Endomembrane system</location>
        <topology evidence="1">Peripheral membrane protein</topology>
    </subcellularLocation>
</comment>
<dbReference type="InterPro" id="IPR013041">
    <property type="entry name" value="Clathrin_app_Ig-like_sf"/>
</dbReference>
<dbReference type="SUPFAM" id="SSF55711">
    <property type="entry name" value="Subdomain of clathrin and coatomer appendage domain"/>
    <property type="match status" value="1"/>
</dbReference>
<accession>A0ABQ9TWZ9</accession>
<comment type="caution">
    <text evidence="3">The sequence shown here is derived from an EMBL/GenBank/DDBJ whole genome shotgun (WGS) entry which is preliminary data.</text>
</comment>
<dbReference type="Gene3D" id="2.60.40.1480">
    <property type="entry name" value="Coatomer, gamma subunit, appendage domain"/>
    <property type="match status" value="1"/>
</dbReference>
<dbReference type="Proteomes" id="UP001266305">
    <property type="component" value="Unassembled WGS sequence"/>
</dbReference>
<evidence type="ECO:0000313" key="3">
    <source>
        <dbReference type="EMBL" id="KAK2089322.1"/>
    </source>
</evidence>
<evidence type="ECO:0000256" key="1">
    <source>
        <dbReference type="ARBA" id="ARBA00004184"/>
    </source>
</evidence>
<feature type="domain" description="Coatomer gamma subunit appendage Ig-like subdomain" evidence="2">
    <location>
        <begin position="8"/>
        <end position="91"/>
    </location>
</feature>
<dbReference type="SUPFAM" id="SSF49348">
    <property type="entry name" value="Clathrin adaptor appendage domain"/>
    <property type="match status" value="1"/>
</dbReference>
<dbReference type="InterPro" id="IPR017106">
    <property type="entry name" value="Coatomer_gsu"/>
</dbReference>
<dbReference type="InterPro" id="IPR037067">
    <property type="entry name" value="Coatomer_gsu_app_sf"/>
</dbReference>
<protein>
    <submittedName>
        <fullName evidence="3">Coatomer subunit gamma-1</fullName>
    </submittedName>
</protein>
<organism evidence="3 4">
    <name type="scientific">Saguinus oedipus</name>
    <name type="common">Cotton-top tamarin</name>
    <name type="synonym">Oedipomidas oedipus</name>
    <dbReference type="NCBI Taxonomy" id="9490"/>
    <lineage>
        <taxon>Eukaryota</taxon>
        <taxon>Metazoa</taxon>
        <taxon>Chordata</taxon>
        <taxon>Craniata</taxon>
        <taxon>Vertebrata</taxon>
        <taxon>Euteleostomi</taxon>
        <taxon>Mammalia</taxon>
        <taxon>Eutheria</taxon>
        <taxon>Euarchontoglires</taxon>
        <taxon>Primates</taxon>
        <taxon>Haplorrhini</taxon>
        <taxon>Platyrrhini</taxon>
        <taxon>Cebidae</taxon>
        <taxon>Callitrichinae</taxon>
        <taxon>Saguinus</taxon>
    </lineage>
</organism>
<dbReference type="EMBL" id="JASSZA010000018">
    <property type="protein sequence ID" value="KAK2089322.1"/>
    <property type="molecule type" value="Genomic_DNA"/>
</dbReference>
<evidence type="ECO:0000259" key="2">
    <source>
        <dbReference type="Pfam" id="PF08752"/>
    </source>
</evidence>